<comment type="caution">
    <text evidence="3">The sequence shown here is derived from an EMBL/GenBank/DDBJ whole genome shotgun (WGS) entry which is preliminary data.</text>
</comment>
<dbReference type="Proteomes" id="UP000824540">
    <property type="component" value="Unassembled WGS sequence"/>
</dbReference>
<gene>
    <name evidence="3" type="ORF">JZ751_012929</name>
</gene>
<feature type="transmembrane region" description="Helical" evidence="2">
    <location>
        <begin position="48"/>
        <end position="70"/>
    </location>
</feature>
<feature type="region of interest" description="Disordered" evidence="1">
    <location>
        <begin position="75"/>
        <end position="137"/>
    </location>
</feature>
<dbReference type="OrthoDB" id="10551673at2759"/>
<sequence>HCCCSPICTVSYYSTLRLLTHLYCVLLQHTAAAHPSVLSLFEGNPMAVIGPGVGAGIGVLFILLGTFIYLRKRRGTSKTEDFTADVSSADSNHGDSTTQKETQIQQLEQTEAADEDIYANSTYSPPKKPKAAAPRVT</sequence>
<organism evidence="3 4">
    <name type="scientific">Albula glossodonta</name>
    <name type="common">roundjaw bonefish</name>
    <dbReference type="NCBI Taxonomy" id="121402"/>
    <lineage>
        <taxon>Eukaryota</taxon>
        <taxon>Metazoa</taxon>
        <taxon>Chordata</taxon>
        <taxon>Craniata</taxon>
        <taxon>Vertebrata</taxon>
        <taxon>Euteleostomi</taxon>
        <taxon>Actinopterygii</taxon>
        <taxon>Neopterygii</taxon>
        <taxon>Teleostei</taxon>
        <taxon>Albuliformes</taxon>
        <taxon>Albulidae</taxon>
        <taxon>Albula</taxon>
    </lineage>
</organism>
<evidence type="ECO:0000256" key="2">
    <source>
        <dbReference type="SAM" id="Phobius"/>
    </source>
</evidence>
<proteinExistence type="predicted"/>
<protein>
    <submittedName>
        <fullName evidence="3">Uncharacterized protein</fullName>
    </submittedName>
</protein>
<keyword evidence="2" id="KW-0812">Transmembrane</keyword>
<evidence type="ECO:0000313" key="3">
    <source>
        <dbReference type="EMBL" id="KAG9333275.1"/>
    </source>
</evidence>
<dbReference type="AlphaFoldDB" id="A0A8T2MYR2"/>
<feature type="non-terminal residue" evidence="3">
    <location>
        <position position="137"/>
    </location>
</feature>
<accession>A0A8T2MYR2</accession>
<evidence type="ECO:0000313" key="4">
    <source>
        <dbReference type="Proteomes" id="UP000824540"/>
    </source>
</evidence>
<evidence type="ECO:0000256" key="1">
    <source>
        <dbReference type="SAM" id="MobiDB-lite"/>
    </source>
</evidence>
<name>A0A8T2MYR2_9TELE</name>
<keyword evidence="2" id="KW-0472">Membrane</keyword>
<reference evidence="3" key="1">
    <citation type="thesis" date="2021" institute="BYU ScholarsArchive" country="Provo, UT, USA">
        <title>Applications of and Algorithms for Genome Assembly and Genomic Analyses with an Emphasis on Marine Teleosts.</title>
        <authorList>
            <person name="Pickett B.D."/>
        </authorList>
    </citation>
    <scope>NUCLEOTIDE SEQUENCE</scope>
    <source>
        <strain evidence="3">HI-2016</strain>
    </source>
</reference>
<feature type="non-terminal residue" evidence="3">
    <location>
        <position position="1"/>
    </location>
</feature>
<feature type="compositionally biased region" description="Polar residues" evidence="1">
    <location>
        <begin position="85"/>
        <end position="109"/>
    </location>
</feature>
<keyword evidence="2" id="KW-1133">Transmembrane helix</keyword>
<dbReference type="EMBL" id="JAFBMS010000208">
    <property type="protein sequence ID" value="KAG9333275.1"/>
    <property type="molecule type" value="Genomic_DNA"/>
</dbReference>
<keyword evidence="4" id="KW-1185">Reference proteome</keyword>